<evidence type="ECO:0000313" key="10">
    <source>
        <dbReference type="Proteomes" id="UP000091820"/>
    </source>
</evidence>
<dbReference type="Gene3D" id="3.30.870.10">
    <property type="entry name" value="Endonuclease Chain A"/>
    <property type="match status" value="1"/>
</dbReference>
<dbReference type="PANTHER" id="PTHR43856:SF1">
    <property type="entry name" value="MITOCHONDRIAL CARDIOLIPIN HYDROLASE"/>
    <property type="match status" value="1"/>
</dbReference>
<dbReference type="Proteomes" id="UP000091820">
    <property type="component" value="Unassembled WGS sequence"/>
</dbReference>
<evidence type="ECO:0000256" key="3">
    <source>
        <dbReference type="ARBA" id="ARBA00023098"/>
    </source>
</evidence>
<sequence>MGYFMYGTLLILLSEAVYHSYQAVKNWHNRKLAQKELWSVILTNELTLSCPTSHQGTKYGYITIPSNSGKLFDKISVIERGPLCSNAYCMDSNFRLIKDLLYATKYSIDLAMFTITSVTMARALAEASLRGVIVRVITDANGAFMANSQILYLLRYGVGVRHKQIDKSLMHHKFCVLDSPSTIKYLLENQKRSNARILKEIDNLSSVLMTGSLNWTTQGFSGNYENVLLTNQKQMIQEYSDEFQNMWELLAPALKPQNVF</sequence>
<evidence type="ECO:0000313" key="9">
    <source>
        <dbReference type="EnsemblMetazoa" id="GBRI039852-PA"/>
    </source>
</evidence>
<evidence type="ECO:0000256" key="1">
    <source>
        <dbReference type="ARBA" id="ARBA00022801"/>
    </source>
</evidence>
<dbReference type="GO" id="GO:0005739">
    <property type="term" value="C:mitochondrion"/>
    <property type="evidence" value="ECO:0007669"/>
    <property type="project" value="TreeGrafter"/>
</dbReference>
<evidence type="ECO:0000256" key="2">
    <source>
        <dbReference type="ARBA" id="ARBA00022963"/>
    </source>
</evidence>
<evidence type="ECO:0000256" key="6">
    <source>
        <dbReference type="ARBA" id="ARBA00043167"/>
    </source>
</evidence>
<dbReference type="Pfam" id="PF13091">
    <property type="entry name" value="PLDc_2"/>
    <property type="match status" value="1"/>
</dbReference>
<dbReference type="SUPFAM" id="SSF56024">
    <property type="entry name" value="Phospholipase D/nuclease"/>
    <property type="match status" value="1"/>
</dbReference>
<keyword evidence="10" id="KW-1185">Reference proteome</keyword>
<evidence type="ECO:0000256" key="5">
    <source>
        <dbReference type="ARBA" id="ARBA00040549"/>
    </source>
</evidence>
<reference evidence="10" key="1">
    <citation type="submission" date="2014-03" db="EMBL/GenBank/DDBJ databases">
        <authorList>
            <person name="Aksoy S."/>
            <person name="Warren W."/>
            <person name="Wilson R.K."/>
        </authorList>
    </citation>
    <scope>NUCLEOTIDE SEQUENCE [LARGE SCALE GENOMIC DNA]</scope>
    <source>
        <strain evidence="10">IAEA</strain>
    </source>
</reference>
<feature type="chain" id="PRO_5008400904" description="Mitochondrial cardiolipin hydrolase" evidence="7">
    <location>
        <begin position="24"/>
        <end position="260"/>
    </location>
</feature>
<reference evidence="9" key="2">
    <citation type="submission" date="2020-05" db="UniProtKB">
        <authorList>
            <consortium name="EnsemblMetazoa"/>
        </authorList>
    </citation>
    <scope>IDENTIFICATION</scope>
    <source>
        <strain evidence="9">IAEA</strain>
    </source>
</reference>
<keyword evidence="3" id="KW-0443">Lipid metabolism</keyword>
<dbReference type="AlphaFoldDB" id="A0A1A9X0R2"/>
<feature type="domain" description="Phospholipase D-like" evidence="8">
    <location>
        <begin position="98"/>
        <end position="247"/>
    </location>
</feature>
<name>A0A1A9X0R2_9MUSC</name>
<dbReference type="VEuPathDB" id="VectorBase:GBRI039852"/>
<dbReference type="InterPro" id="IPR051406">
    <property type="entry name" value="PLD_domain"/>
</dbReference>
<organism evidence="9 10">
    <name type="scientific">Glossina brevipalpis</name>
    <dbReference type="NCBI Taxonomy" id="37001"/>
    <lineage>
        <taxon>Eukaryota</taxon>
        <taxon>Metazoa</taxon>
        <taxon>Ecdysozoa</taxon>
        <taxon>Arthropoda</taxon>
        <taxon>Hexapoda</taxon>
        <taxon>Insecta</taxon>
        <taxon>Pterygota</taxon>
        <taxon>Neoptera</taxon>
        <taxon>Endopterygota</taxon>
        <taxon>Diptera</taxon>
        <taxon>Brachycera</taxon>
        <taxon>Muscomorpha</taxon>
        <taxon>Hippoboscoidea</taxon>
        <taxon>Glossinidae</taxon>
        <taxon>Glossina</taxon>
    </lineage>
</organism>
<dbReference type="PANTHER" id="PTHR43856">
    <property type="entry name" value="CARDIOLIPIN HYDROLASE"/>
    <property type="match status" value="1"/>
</dbReference>
<proteinExistence type="inferred from homology"/>
<evidence type="ECO:0000256" key="4">
    <source>
        <dbReference type="ARBA" id="ARBA00038012"/>
    </source>
</evidence>
<dbReference type="GO" id="GO:0034587">
    <property type="term" value="P:piRNA processing"/>
    <property type="evidence" value="ECO:0007669"/>
    <property type="project" value="TreeGrafter"/>
</dbReference>
<keyword evidence="1" id="KW-0378">Hydrolase</keyword>
<evidence type="ECO:0000256" key="7">
    <source>
        <dbReference type="SAM" id="SignalP"/>
    </source>
</evidence>
<accession>A0A1A9X0R2</accession>
<evidence type="ECO:0000259" key="8">
    <source>
        <dbReference type="Pfam" id="PF13091"/>
    </source>
</evidence>
<dbReference type="STRING" id="37001.A0A1A9X0R2"/>
<keyword evidence="7" id="KW-0732">Signal</keyword>
<dbReference type="InterPro" id="IPR025202">
    <property type="entry name" value="PLD-like_dom"/>
</dbReference>
<feature type="signal peptide" evidence="7">
    <location>
        <begin position="1"/>
        <end position="23"/>
    </location>
</feature>
<dbReference type="EnsemblMetazoa" id="GBRI039852-RA">
    <property type="protein sequence ID" value="GBRI039852-PA"/>
    <property type="gene ID" value="GBRI039852"/>
</dbReference>
<keyword evidence="2" id="KW-0442">Lipid degradation</keyword>
<protein>
    <recommendedName>
        <fullName evidence="5">Mitochondrial cardiolipin hydrolase</fullName>
    </recommendedName>
    <alternativeName>
        <fullName evidence="6">Mitochondrial phospholipase</fullName>
    </alternativeName>
</protein>
<dbReference type="GO" id="GO:0016891">
    <property type="term" value="F:RNA endonuclease activity producing 5'-phosphomonoesters, hydrolytic mechanism"/>
    <property type="evidence" value="ECO:0007669"/>
    <property type="project" value="TreeGrafter"/>
</dbReference>
<dbReference type="GO" id="GO:0016042">
    <property type="term" value="P:lipid catabolic process"/>
    <property type="evidence" value="ECO:0007669"/>
    <property type="project" value="UniProtKB-KW"/>
</dbReference>
<comment type="similarity">
    <text evidence="4">Belongs to the phospholipase D family. MitoPLD/Zucchini subfamily.</text>
</comment>